<protein>
    <submittedName>
        <fullName evidence="3">Uncharacterized protein</fullName>
    </submittedName>
</protein>
<dbReference type="EMBL" id="JACHND010000001">
    <property type="protein sequence ID" value="MBB4701919.1"/>
    <property type="molecule type" value="Genomic_DNA"/>
</dbReference>
<keyword evidence="2" id="KW-1133">Transmembrane helix</keyword>
<evidence type="ECO:0000313" key="4">
    <source>
        <dbReference type="Proteomes" id="UP000542210"/>
    </source>
</evidence>
<reference evidence="3 4" key="1">
    <citation type="submission" date="2020-08" db="EMBL/GenBank/DDBJ databases">
        <title>Sequencing the genomes of 1000 actinobacteria strains.</title>
        <authorList>
            <person name="Klenk H.-P."/>
        </authorList>
    </citation>
    <scope>NUCLEOTIDE SEQUENCE [LARGE SCALE GENOMIC DNA]</scope>
    <source>
        <strain evidence="3 4">DSM 45784</strain>
    </source>
</reference>
<accession>A0A7W7GAZ2</accession>
<feature type="compositionally biased region" description="Polar residues" evidence="1">
    <location>
        <begin position="87"/>
        <end position="102"/>
    </location>
</feature>
<feature type="transmembrane region" description="Helical" evidence="2">
    <location>
        <begin position="16"/>
        <end position="37"/>
    </location>
</feature>
<sequence length="111" mass="11466">MGIYFYRTGLDKADKLASVLGAFIGLTGLALALYGSLRNEDTSSSPMLDNESSGVHNTIGGNSTFHGPVAQGNNFNQIAFGSPALPTPQQSTPPLEKLTSSPCDPHAADAG</sequence>
<proteinExistence type="predicted"/>
<evidence type="ECO:0000313" key="3">
    <source>
        <dbReference type="EMBL" id="MBB4701919.1"/>
    </source>
</evidence>
<keyword evidence="2" id="KW-0812">Transmembrane</keyword>
<organism evidence="3 4">
    <name type="scientific">Sphaerisporangium siamense</name>
    <dbReference type="NCBI Taxonomy" id="795645"/>
    <lineage>
        <taxon>Bacteria</taxon>
        <taxon>Bacillati</taxon>
        <taxon>Actinomycetota</taxon>
        <taxon>Actinomycetes</taxon>
        <taxon>Streptosporangiales</taxon>
        <taxon>Streptosporangiaceae</taxon>
        <taxon>Sphaerisporangium</taxon>
    </lineage>
</organism>
<feature type="compositionally biased region" description="Polar residues" evidence="1">
    <location>
        <begin position="42"/>
        <end position="79"/>
    </location>
</feature>
<keyword evidence="4" id="KW-1185">Reference proteome</keyword>
<keyword evidence="2" id="KW-0472">Membrane</keyword>
<gene>
    <name evidence="3" type="ORF">BJ982_003463</name>
</gene>
<comment type="caution">
    <text evidence="3">The sequence shown here is derived from an EMBL/GenBank/DDBJ whole genome shotgun (WGS) entry which is preliminary data.</text>
</comment>
<name>A0A7W7GAZ2_9ACTN</name>
<dbReference type="AlphaFoldDB" id="A0A7W7GAZ2"/>
<dbReference type="RefSeq" id="WP_184881320.1">
    <property type="nucleotide sequence ID" value="NZ_BOOV01000007.1"/>
</dbReference>
<evidence type="ECO:0000256" key="1">
    <source>
        <dbReference type="SAM" id="MobiDB-lite"/>
    </source>
</evidence>
<feature type="region of interest" description="Disordered" evidence="1">
    <location>
        <begin position="39"/>
        <end position="111"/>
    </location>
</feature>
<evidence type="ECO:0000256" key="2">
    <source>
        <dbReference type="SAM" id="Phobius"/>
    </source>
</evidence>
<dbReference type="Proteomes" id="UP000542210">
    <property type="component" value="Unassembled WGS sequence"/>
</dbReference>